<evidence type="ECO:0000256" key="1">
    <source>
        <dbReference type="ARBA" id="ARBA00004496"/>
    </source>
</evidence>
<feature type="domain" description="RecX second three-helical" evidence="5">
    <location>
        <begin position="52"/>
        <end position="90"/>
    </location>
</feature>
<dbReference type="Pfam" id="PF02631">
    <property type="entry name" value="RecX_HTH2"/>
    <property type="match status" value="1"/>
</dbReference>
<dbReference type="eggNOG" id="COG2137">
    <property type="taxonomic scope" value="Bacteria"/>
</dbReference>
<evidence type="ECO:0000256" key="2">
    <source>
        <dbReference type="ARBA" id="ARBA00009695"/>
    </source>
</evidence>
<evidence type="ECO:0000256" key="4">
    <source>
        <dbReference type="ARBA" id="ARBA00022490"/>
    </source>
</evidence>
<dbReference type="GO" id="GO:0006282">
    <property type="term" value="P:regulation of DNA repair"/>
    <property type="evidence" value="ECO:0007669"/>
    <property type="project" value="InterPro"/>
</dbReference>
<dbReference type="InterPro" id="IPR053925">
    <property type="entry name" value="RecX_HTH_3rd"/>
</dbReference>
<dbReference type="EMBL" id="AAWS01000040">
    <property type="protein sequence ID" value="EAY25979.1"/>
    <property type="molecule type" value="Genomic_DNA"/>
</dbReference>
<dbReference type="GO" id="GO:0005737">
    <property type="term" value="C:cytoplasm"/>
    <property type="evidence" value="ECO:0007669"/>
    <property type="project" value="UniProtKB-SubCell"/>
</dbReference>
<dbReference type="Proteomes" id="UP000004095">
    <property type="component" value="Unassembled WGS sequence"/>
</dbReference>
<comment type="subcellular location">
    <subcellularLocation>
        <location evidence="1">Cytoplasm</location>
    </subcellularLocation>
</comment>
<dbReference type="Gene3D" id="1.10.10.10">
    <property type="entry name" value="Winged helix-like DNA-binding domain superfamily/Winged helix DNA-binding domain"/>
    <property type="match status" value="2"/>
</dbReference>
<evidence type="ECO:0000313" key="7">
    <source>
        <dbReference type="EMBL" id="EAY25979.1"/>
    </source>
</evidence>
<feature type="domain" description="RecX third three-helical" evidence="6">
    <location>
        <begin position="99"/>
        <end position="142"/>
    </location>
</feature>
<evidence type="ECO:0000256" key="3">
    <source>
        <dbReference type="ARBA" id="ARBA00018111"/>
    </source>
</evidence>
<reference evidence="7 8" key="1">
    <citation type="submission" date="2007-01" db="EMBL/GenBank/DDBJ databases">
        <authorList>
            <person name="Haygood M."/>
            <person name="Podell S."/>
            <person name="Anderson C."/>
            <person name="Hopkinson B."/>
            <person name="Roe K."/>
            <person name="Barbeau K."/>
            <person name="Gaasterland T."/>
            <person name="Ferriera S."/>
            <person name="Johnson J."/>
            <person name="Kravitz S."/>
            <person name="Beeson K."/>
            <person name="Sutton G."/>
            <person name="Rogers Y.-H."/>
            <person name="Friedman R."/>
            <person name="Frazier M."/>
            <person name="Venter J.C."/>
        </authorList>
    </citation>
    <scope>NUCLEOTIDE SEQUENCE [LARGE SCALE GENOMIC DNA]</scope>
    <source>
        <strain evidence="7 8">ATCC 23134</strain>
    </source>
</reference>
<dbReference type="PANTHER" id="PTHR33602:SF1">
    <property type="entry name" value="REGULATORY PROTEIN RECX FAMILY PROTEIN"/>
    <property type="match status" value="1"/>
</dbReference>
<keyword evidence="4" id="KW-0963">Cytoplasm</keyword>
<protein>
    <recommendedName>
        <fullName evidence="3">Regulatory protein RecX</fullName>
    </recommendedName>
</protein>
<proteinExistence type="inferred from homology"/>
<name>A1ZUG0_MICM2</name>
<dbReference type="AlphaFoldDB" id="A1ZUG0"/>
<evidence type="ECO:0000259" key="5">
    <source>
        <dbReference type="Pfam" id="PF02631"/>
    </source>
</evidence>
<organism evidence="7 8">
    <name type="scientific">Microscilla marina ATCC 23134</name>
    <dbReference type="NCBI Taxonomy" id="313606"/>
    <lineage>
        <taxon>Bacteria</taxon>
        <taxon>Pseudomonadati</taxon>
        <taxon>Bacteroidota</taxon>
        <taxon>Cytophagia</taxon>
        <taxon>Cytophagales</taxon>
        <taxon>Microscillaceae</taxon>
        <taxon>Microscilla</taxon>
    </lineage>
</organism>
<evidence type="ECO:0000259" key="6">
    <source>
        <dbReference type="Pfam" id="PF21981"/>
    </source>
</evidence>
<dbReference type="RefSeq" id="WP_002701765.1">
    <property type="nucleotide sequence ID" value="NZ_AAWS01000040.1"/>
</dbReference>
<gene>
    <name evidence="7" type="ORF">M23134_07128</name>
</gene>
<dbReference type="InterPro" id="IPR003783">
    <property type="entry name" value="Regulatory_RecX"/>
</dbReference>
<dbReference type="InterPro" id="IPR053924">
    <property type="entry name" value="RecX_HTH_2nd"/>
</dbReference>
<comment type="caution">
    <text evidence="7">The sequence shown here is derived from an EMBL/GenBank/DDBJ whole genome shotgun (WGS) entry which is preliminary data.</text>
</comment>
<comment type="similarity">
    <text evidence="2">Belongs to the RecX family.</text>
</comment>
<accession>A1ZUG0</accession>
<dbReference type="PANTHER" id="PTHR33602">
    <property type="entry name" value="REGULATORY PROTEIN RECX FAMILY PROTEIN"/>
    <property type="match status" value="1"/>
</dbReference>
<sequence length="150" mass="17604">MTRKEAFTKICNFCAYQERAQQEVRDKLYSFGLSQDDVENLICDLIEENFINEERFAKIFAGSKFRVKKWGRVKIKQALKLKQISDYCIRSGMKEIEEEDYQQTLEGILTKKYPGVTGANDYVRKQKLARYAIARGFEPVLVWSKIKEVL</sequence>
<evidence type="ECO:0000313" key="8">
    <source>
        <dbReference type="Proteomes" id="UP000004095"/>
    </source>
</evidence>
<dbReference type="Pfam" id="PF21981">
    <property type="entry name" value="RecX_HTH3"/>
    <property type="match status" value="1"/>
</dbReference>
<dbReference type="InterPro" id="IPR036388">
    <property type="entry name" value="WH-like_DNA-bd_sf"/>
</dbReference>
<keyword evidence="8" id="KW-1185">Reference proteome</keyword>